<reference evidence="9 10" key="1">
    <citation type="journal article" date="2004" name="Science">
        <title>The Ashbya gossypii genome as a tool for mapping the ancient Saccharomyces cerevisiae genome.</title>
        <authorList>
            <person name="Dietrich F.S."/>
            <person name="Voegeli S."/>
            <person name="Brachat S."/>
            <person name="Lerch A."/>
            <person name="Gates K."/>
            <person name="Steiner S."/>
            <person name="Mohr C."/>
            <person name="Pohlmann R."/>
            <person name="Luedi P."/>
            <person name="Choi S."/>
            <person name="Wing R.A."/>
            <person name="Flavier A."/>
            <person name="Gaffney T.D."/>
            <person name="Philippsen P."/>
        </authorList>
    </citation>
    <scope>NUCLEOTIDE SEQUENCE [LARGE SCALE GENOMIC DNA]</scope>
    <source>
        <strain evidence="10">ATCC 10895 / CBS 109.51 / FGSC 9923 / NRRL Y-1056</strain>
    </source>
</reference>
<evidence type="ECO:0000256" key="1">
    <source>
        <dbReference type="ARBA" id="ARBA00004141"/>
    </source>
</evidence>
<gene>
    <name evidence="9" type="ORF">AGOS_AEL247W</name>
</gene>
<reference evidence="10" key="2">
    <citation type="journal article" date="2013" name="G3 (Bethesda)">
        <title>Genomes of Ashbya fungi isolated from insects reveal four mating-type loci, numerous translocations, lack of transposons, and distinct gene duplications.</title>
        <authorList>
            <person name="Dietrich F.S."/>
            <person name="Voegeli S."/>
            <person name="Kuo S."/>
            <person name="Philippsen P."/>
        </authorList>
    </citation>
    <scope>GENOME REANNOTATION</scope>
    <source>
        <strain evidence="10">ATCC 10895 / CBS 109.51 / FGSC 9923 / NRRL Y-1056</strain>
    </source>
</reference>
<name>Q758K8_EREGS</name>
<accession>Q758K8</accession>
<evidence type="ECO:0000256" key="8">
    <source>
        <dbReference type="SAM" id="Phobius"/>
    </source>
</evidence>
<protein>
    <submittedName>
        <fullName evidence="9">AEL247Wp</fullName>
    </submittedName>
</protein>
<dbReference type="OrthoDB" id="196709at2759"/>
<organism evidence="9 10">
    <name type="scientific">Eremothecium gossypii (strain ATCC 10895 / CBS 109.51 / FGSC 9923 / NRRL Y-1056)</name>
    <name type="common">Yeast</name>
    <name type="synonym">Ashbya gossypii</name>
    <dbReference type="NCBI Taxonomy" id="284811"/>
    <lineage>
        <taxon>Eukaryota</taxon>
        <taxon>Fungi</taxon>
        <taxon>Dikarya</taxon>
        <taxon>Ascomycota</taxon>
        <taxon>Saccharomycotina</taxon>
        <taxon>Saccharomycetes</taxon>
        <taxon>Saccharomycetales</taxon>
        <taxon>Saccharomycetaceae</taxon>
        <taxon>Eremothecium</taxon>
    </lineage>
</organism>
<keyword evidence="10" id="KW-1185">Reference proteome</keyword>
<evidence type="ECO:0000313" key="10">
    <source>
        <dbReference type="Proteomes" id="UP000000591"/>
    </source>
</evidence>
<evidence type="ECO:0000313" key="9">
    <source>
        <dbReference type="EMBL" id="AAS52438.1"/>
    </source>
</evidence>
<evidence type="ECO:0000256" key="5">
    <source>
        <dbReference type="ARBA" id="ARBA00022692"/>
    </source>
</evidence>
<dbReference type="RefSeq" id="NP_984614.1">
    <property type="nucleotide sequence ID" value="NM_209967.1"/>
</dbReference>
<keyword evidence="7 8" id="KW-0472">Membrane</keyword>
<comment type="similarity">
    <text evidence="3">Belongs to the PIGC family.</text>
</comment>
<proteinExistence type="inferred from homology"/>
<dbReference type="KEGG" id="ago:AGOS_AEL247W"/>
<dbReference type="FunCoup" id="Q758K8">
    <property type="interactions" value="559"/>
</dbReference>
<keyword evidence="5 8" id="KW-0812">Transmembrane</keyword>
<feature type="transmembrane region" description="Helical" evidence="8">
    <location>
        <begin position="180"/>
        <end position="198"/>
    </location>
</feature>
<dbReference type="InterPro" id="IPR009450">
    <property type="entry name" value="Plno_GlcNAc_GPI2"/>
</dbReference>
<evidence type="ECO:0000256" key="4">
    <source>
        <dbReference type="ARBA" id="ARBA00022502"/>
    </source>
</evidence>
<evidence type="ECO:0000256" key="3">
    <source>
        <dbReference type="ARBA" id="ARBA00008321"/>
    </source>
</evidence>
<evidence type="ECO:0000256" key="7">
    <source>
        <dbReference type="ARBA" id="ARBA00023136"/>
    </source>
</evidence>
<comment type="pathway">
    <text evidence="2">Glycolipid biosynthesis; glycosylphosphatidylinositol-anchor biosynthesis.</text>
</comment>
<dbReference type="HOGENOM" id="CLU_024002_2_0_1"/>
<dbReference type="GO" id="GO:0006506">
    <property type="term" value="P:GPI anchor biosynthetic process"/>
    <property type="evidence" value="ECO:0007669"/>
    <property type="project" value="UniProtKB-UniPathway"/>
</dbReference>
<dbReference type="GO" id="GO:0000506">
    <property type="term" value="C:glycosylphosphatidylinositol-N-acetylglucosaminyltransferase (GPI-GnT) complex"/>
    <property type="evidence" value="ECO:0000318"/>
    <property type="project" value="GO_Central"/>
</dbReference>
<feature type="transmembrane region" description="Helical" evidence="8">
    <location>
        <begin position="210"/>
        <end position="228"/>
    </location>
</feature>
<dbReference type="UniPathway" id="UPA00196"/>
<dbReference type="PANTHER" id="PTHR12982">
    <property type="entry name" value="PHOSPHATIDYLINOSITOL GLYCAN, CLASS C"/>
    <property type="match status" value="1"/>
</dbReference>
<keyword evidence="6 8" id="KW-1133">Transmembrane helix</keyword>
<dbReference type="InParanoid" id="Q758K8"/>
<keyword evidence="4" id="KW-0337">GPI-anchor biosynthesis</keyword>
<dbReference type="Proteomes" id="UP000000591">
    <property type="component" value="Chromosome V"/>
</dbReference>
<dbReference type="PIRSF" id="PIRSF016104">
    <property type="entry name" value="GPI2"/>
    <property type="match status" value="1"/>
</dbReference>
<dbReference type="Pfam" id="PF06432">
    <property type="entry name" value="GPI2"/>
    <property type="match status" value="1"/>
</dbReference>
<feature type="transmembrane region" description="Helical" evidence="8">
    <location>
        <begin position="112"/>
        <end position="129"/>
    </location>
</feature>
<dbReference type="AlphaFoldDB" id="Q758K8"/>
<evidence type="ECO:0000256" key="2">
    <source>
        <dbReference type="ARBA" id="ARBA00004687"/>
    </source>
</evidence>
<comment type="subcellular location">
    <subcellularLocation>
        <location evidence="1">Membrane</location>
        <topology evidence="1">Multi-pass membrane protein</topology>
    </subcellularLocation>
</comment>
<dbReference type="GeneID" id="4620796"/>
<feature type="transmembrane region" description="Helical" evidence="8">
    <location>
        <begin position="234"/>
        <end position="257"/>
    </location>
</feature>
<dbReference type="OMA" id="STSYHAF"/>
<evidence type="ECO:0000256" key="6">
    <source>
        <dbReference type="ARBA" id="ARBA00022989"/>
    </source>
</evidence>
<feature type="transmembrane region" description="Helical" evidence="8">
    <location>
        <begin position="141"/>
        <end position="160"/>
    </location>
</feature>
<sequence>MKRQKVRGAEVWPEWRRLLWLRQPYPDNFTDPRFLTTLQEITAGQLRSQEFSRYLDVVLDFLTFHHRLTNTLLIYVVFTLLYRYHYSPIALAALTTLCASLSFRVLEHLKSSMIVTFTMLTLAPVLKTLSRTTSSDSIWNLSCWLTIIYVLSYSWTQSSLVPTNILLSNVTVLASRLNTTPEVFCFLLICIELNILLPSYERNLRLQGRYATYGCIVMFTHAIVYTFVTMTLGWTYTAPLLVLSVAFIFIAPGYFIYWQRHHYKGHEVLATWDAKKPIFD</sequence>
<dbReference type="eggNOG" id="KOG3059">
    <property type="taxonomic scope" value="Eukaryota"/>
</dbReference>
<dbReference type="PANTHER" id="PTHR12982:SF0">
    <property type="entry name" value="PHOSPHATIDYLINOSITOL N-ACETYLGLUCOSAMINYLTRANSFERASE SUBUNIT C"/>
    <property type="match status" value="1"/>
</dbReference>
<dbReference type="EMBL" id="AE016818">
    <property type="protein sequence ID" value="AAS52438.1"/>
    <property type="molecule type" value="Genomic_DNA"/>
</dbReference>
<dbReference type="STRING" id="284811.Q758K8"/>